<protein>
    <recommendedName>
        <fullName evidence="4">AAA domain-containing protein</fullName>
    </recommendedName>
</protein>
<gene>
    <name evidence="2" type="ORF">SOCE836_102330</name>
</gene>
<name>A0A4P2R4N2_SORCE</name>
<dbReference type="Proteomes" id="UP000295497">
    <property type="component" value="Chromosome"/>
</dbReference>
<feature type="region of interest" description="Disordered" evidence="1">
    <location>
        <begin position="160"/>
        <end position="197"/>
    </location>
</feature>
<evidence type="ECO:0008006" key="4">
    <source>
        <dbReference type="Google" id="ProtNLM"/>
    </source>
</evidence>
<accession>A0A4P2R4N2</accession>
<organism evidence="2 3">
    <name type="scientific">Sorangium cellulosum</name>
    <name type="common">Polyangium cellulosum</name>
    <dbReference type="NCBI Taxonomy" id="56"/>
    <lineage>
        <taxon>Bacteria</taxon>
        <taxon>Pseudomonadati</taxon>
        <taxon>Myxococcota</taxon>
        <taxon>Polyangia</taxon>
        <taxon>Polyangiales</taxon>
        <taxon>Polyangiaceae</taxon>
        <taxon>Sorangium</taxon>
    </lineage>
</organism>
<dbReference type="AlphaFoldDB" id="A0A4P2R4N2"/>
<evidence type="ECO:0000313" key="3">
    <source>
        <dbReference type="Proteomes" id="UP000295497"/>
    </source>
</evidence>
<evidence type="ECO:0000313" key="2">
    <source>
        <dbReference type="EMBL" id="AUX37995.1"/>
    </source>
</evidence>
<evidence type="ECO:0000256" key="1">
    <source>
        <dbReference type="SAM" id="MobiDB-lite"/>
    </source>
</evidence>
<reference evidence="2 3" key="1">
    <citation type="submission" date="2015-09" db="EMBL/GenBank/DDBJ databases">
        <title>Sorangium comparison.</title>
        <authorList>
            <person name="Zaburannyi N."/>
            <person name="Bunk B."/>
            <person name="Overmann J."/>
            <person name="Mueller R."/>
        </authorList>
    </citation>
    <scope>NUCLEOTIDE SEQUENCE [LARGE SCALE GENOMIC DNA]</scope>
    <source>
        <strain evidence="2 3">So ce836</strain>
    </source>
</reference>
<dbReference type="EMBL" id="CP012672">
    <property type="protein sequence ID" value="AUX37995.1"/>
    <property type="molecule type" value="Genomic_DNA"/>
</dbReference>
<proteinExistence type="predicted"/>
<sequence>MFTKLGLRDFKSWRGAHAFDLRPLTLVLGVNSAGKTSLLQPLLLLKQTIESPDRLLSLNLGGHPGEMLDLGRLSDVVSGGDVRAGLGFRLTFGPVSIGKGAAPRALDAVDYEVEYGAAEDENPYVERLSYTHEEALSAEGVIVEQLLPAWCQREFWRKNPEKMPPGAGDRGQDGAGPPTTAPCAERRAAGSDPGRVARRRARSALLRARQGGVAHRARRGGRAGRRLDGALDPDPVVDVLDAPHALGDVLDDALVVALGHRALERDLVVLDPDRDVAHVDVAAVRERLAEVLLDARVRALVTLRSAAERAAHAIADLVERVADALQRRAAGFAEIVALAAVRAAAPVRIGAVVRAHDAGHAEVIGAAEVEVVRAPHRGEGIAAEAAAVIAAADVIAAAIVVGKAALLVAEATVAAGEATVIERAAHVVALRRGPVRATVLTTPIAVVVQGGPVVVDRARAAALVPSPAALGDMAPVVPVALLPTALIPSVVRVPVESISHPVPPFFLASNARQTRLRRATALRGRTRHPGSVDHEHGSRRRPLPPGRTLRLVPG</sequence>
<feature type="region of interest" description="Disordered" evidence="1">
    <location>
        <begin position="521"/>
        <end position="554"/>
    </location>
</feature>